<name>A0A0F9SUJ8_9ZZZZ</name>
<gene>
    <name evidence="1" type="ORF">LCGC14_0408920</name>
</gene>
<evidence type="ECO:0000313" key="1">
    <source>
        <dbReference type="EMBL" id="KKN72650.1"/>
    </source>
</evidence>
<comment type="caution">
    <text evidence="1">The sequence shown here is derived from an EMBL/GenBank/DDBJ whole genome shotgun (WGS) entry which is preliminary data.</text>
</comment>
<sequence length="59" mass="6851">MASIHKDELLLAAKDLKQSNSLDFCSGFDMGVDWAVRYMKEILDTECKTYQPEKSERTY</sequence>
<dbReference type="EMBL" id="LAZR01000358">
    <property type="protein sequence ID" value="KKN72650.1"/>
    <property type="molecule type" value="Genomic_DNA"/>
</dbReference>
<reference evidence="1" key="1">
    <citation type="journal article" date="2015" name="Nature">
        <title>Complex archaea that bridge the gap between prokaryotes and eukaryotes.</title>
        <authorList>
            <person name="Spang A."/>
            <person name="Saw J.H."/>
            <person name="Jorgensen S.L."/>
            <person name="Zaremba-Niedzwiedzka K."/>
            <person name="Martijn J."/>
            <person name="Lind A.E."/>
            <person name="van Eijk R."/>
            <person name="Schleper C."/>
            <person name="Guy L."/>
            <person name="Ettema T.J."/>
        </authorList>
    </citation>
    <scope>NUCLEOTIDE SEQUENCE</scope>
</reference>
<organism evidence="1">
    <name type="scientific">marine sediment metagenome</name>
    <dbReference type="NCBI Taxonomy" id="412755"/>
    <lineage>
        <taxon>unclassified sequences</taxon>
        <taxon>metagenomes</taxon>
        <taxon>ecological metagenomes</taxon>
    </lineage>
</organism>
<proteinExistence type="predicted"/>
<protein>
    <submittedName>
        <fullName evidence="1">Uncharacterized protein</fullName>
    </submittedName>
</protein>
<dbReference type="AlphaFoldDB" id="A0A0F9SUJ8"/>
<accession>A0A0F9SUJ8</accession>